<dbReference type="InterPro" id="IPR001343">
    <property type="entry name" value="Hemolysn_Ca-bd"/>
</dbReference>
<reference evidence="6" key="1">
    <citation type="journal article" date="2021" name="Syst. Appl. Microbiol.">
        <title>Roseomonas hellenica sp. nov., isolated from roots of wild-growing Alkanna tinctoria.</title>
        <authorList>
            <person name="Rat A."/>
            <person name="Naranjo H.D."/>
            <person name="Lebbe L."/>
            <person name="Cnockaert M."/>
            <person name="Krigas N."/>
            <person name="Grigoriadou K."/>
            <person name="Maloupa E."/>
            <person name="Willems A."/>
        </authorList>
    </citation>
    <scope>NUCLEOTIDE SEQUENCE [LARGE SCALE GENOMIC DNA]</scope>
    <source>
        <strain evidence="6">LMG 31159</strain>
    </source>
</reference>
<protein>
    <recommendedName>
        <fullName evidence="4">Hedgehog/Intein (Hint) domain-containing protein</fullName>
    </recommendedName>
</protein>
<organism evidence="5 6">
    <name type="scientific">Neoroseomonas terrae</name>
    <dbReference type="NCBI Taxonomy" id="424799"/>
    <lineage>
        <taxon>Bacteria</taxon>
        <taxon>Pseudomonadati</taxon>
        <taxon>Pseudomonadota</taxon>
        <taxon>Alphaproteobacteria</taxon>
        <taxon>Acetobacterales</taxon>
        <taxon>Acetobacteraceae</taxon>
        <taxon>Neoroseomonas</taxon>
    </lineage>
</organism>
<evidence type="ECO:0000256" key="1">
    <source>
        <dbReference type="ARBA" id="ARBA00004613"/>
    </source>
</evidence>
<evidence type="ECO:0000256" key="2">
    <source>
        <dbReference type="ARBA" id="ARBA00022525"/>
    </source>
</evidence>
<dbReference type="EMBL" id="JAAEDI010000022">
    <property type="protein sequence ID" value="MBR0651858.1"/>
    <property type="molecule type" value="Genomic_DNA"/>
</dbReference>
<dbReference type="PRINTS" id="PR00313">
    <property type="entry name" value="CABNDNGRPT"/>
</dbReference>
<accession>A0ABS5ELF2</accession>
<dbReference type="Gene3D" id="2.150.10.10">
    <property type="entry name" value="Serralysin-like metalloprotease, C-terminal"/>
    <property type="match status" value="3"/>
</dbReference>
<proteinExistence type="predicted"/>
<dbReference type="PANTHER" id="PTHR38340:SF1">
    <property type="entry name" value="S-LAYER PROTEIN"/>
    <property type="match status" value="1"/>
</dbReference>
<dbReference type="PANTHER" id="PTHR38340">
    <property type="entry name" value="S-LAYER PROTEIN"/>
    <property type="match status" value="1"/>
</dbReference>
<evidence type="ECO:0000256" key="3">
    <source>
        <dbReference type="SAM" id="MobiDB-lite"/>
    </source>
</evidence>
<dbReference type="InterPro" id="IPR018511">
    <property type="entry name" value="Hemolysin-typ_Ca-bd_CS"/>
</dbReference>
<dbReference type="InterPro" id="IPR011049">
    <property type="entry name" value="Serralysin-like_metalloprot_C"/>
</dbReference>
<dbReference type="Pfam" id="PF00353">
    <property type="entry name" value="HemolysinCabind"/>
    <property type="match status" value="6"/>
</dbReference>
<evidence type="ECO:0000313" key="5">
    <source>
        <dbReference type="EMBL" id="MBR0651858.1"/>
    </source>
</evidence>
<dbReference type="SUPFAM" id="SSF51120">
    <property type="entry name" value="beta-Roll"/>
    <property type="match status" value="3"/>
</dbReference>
<sequence>MSGSATTETDGVFFDTDQLATIALLETDLLNAGTSQNETYLGDASSLAYVNVAGILAVVTAGNDTDQLNDTASGGAGDDQMHGMGGDDVLDGGDGNDILYGGLGPIDAGALIEVQLTGLTTGGPSGNDSLLGGAGDDTIFGQDGSDTVLGGAGADNMQGGDGTDWLSYAGGTEGISVSLAETSGSGGDAAGDVYAGFENLIGSEGDDFLGGTAGANTIDGGAGDDTIAGGAGADAMNGGDGGGDWLDYSESSAGVTVDLAGGTGAGGDAEGDIFIDVENVLGSAADDSLIGGEGDNVIDGGAGNDTIVGSPGEDTLLGGEGIDLVDYSGGSGPVSINLDSGTAADGFGATDSISGIEQFVTGDSDDTVIAGAGDHDFDLGGGNNYYAWAPGDGNDTVRLGDGADTLDLQGWDSEENPWSTIDGGDGSTIFNNGSGGSVQVYGFNAADDFIACFAEGTMIATDRGEVPVESLRAGDLVLTMHATPRLMPLGWVGVSQLNLAHQRNKAAAAPILVRAGALMDGVPSRDLRLSPEHALFLDGMLVPARMLVNGETIVQEAWRRQVTYYHLEIEGHGLLVSDGALSESYVDDGNRGLFDNGTMAALSVDFEAYRANGRYAVQACAPVAAEGPVLRAIRQRLTERAGRAAQVA</sequence>
<dbReference type="SUPFAM" id="SSF51294">
    <property type="entry name" value="Hedgehog/intein (Hint) domain"/>
    <property type="match status" value="1"/>
</dbReference>
<dbReference type="Pfam" id="PF13403">
    <property type="entry name" value="Hint_2"/>
    <property type="match status" value="1"/>
</dbReference>
<dbReference type="InterPro" id="IPR028992">
    <property type="entry name" value="Hedgehog/Intein_dom"/>
</dbReference>
<feature type="domain" description="Hedgehog/Intein (Hint)" evidence="4">
    <location>
        <begin position="452"/>
        <end position="588"/>
    </location>
</feature>
<dbReference type="Proteomes" id="UP000698752">
    <property type="component" value="Unassembled WGS sequence"/>
</dbReference>
<evidence type="ECO:0000313" key="6">
    <source>
        <dbReference type="Proteomes" id="UP000698752"/>
    </source>
</evidence>
<dbReference type="InterPro" id="IPR036844">
    <property type="entry name" value="Hint_dom_sf"/>
</dbReference>
<name>A0ABS5ELF2_9PROT</name>
<dbReference type="Gene3D" id="2.170.16.10">
    <property type="entry name" value="Hedgehog/Intein (Hint) domain"/>
    <property type="match status" value="1"/>
</dbReference>
<dbReference type="InterPro" id="IPR050557">
    <property type="entry name" value="RTX_toxin/Mannuronan_C5-epim"/>
</dbReference>
<dbReference type="RefSeq" id="WP_211870577.1">
    <property type="nucleotide sequence ID" value="NZ_JAAEDI010000022.1"/>
</dbReference>
<keyword evidence="2" id="KW-0964">Secreted</keyword>
<comment type="subcellular location">
    <subcellularLocation>
        <location evidence="1">Secreted</location>
    </subcellularLocation>
</comment>
<keyword evidence="6" id="KW-1185">Reference proteome</keyword>
<feature type="region of interest" description="Disordered" evidence="3">
    <location>
        <begin position="66"/>
        <end position="88"/>
    </location>
</feature>
<evidence type="ECO:0000259" key="4">
    <source>
        <dbReference type="Pfam" id="PF13403"/>
    </source>
</evidence>
<dbReference type="PROSITE" id="PS00330">
    <property type="entry name" value="HEMOLYSIN_CALCIUM"/>
    <property type="match status" value="1"/>
</dbReference>
<gene>
    <name evidence="5" type="ORF">GXW78_19465</name>
</gene>
<comment type="caution">
    <text evidence="5">The sequence shown here is derived from an EMBL/GenBank/DDBJ whole genome shotgun (WGS) entry which is preliminary data.</text>
</comment>